<protein>
    <submittedName>
        <fullName evidence="1">Uncharacterized protein</fullName>
    </submittedName>
</protein>
<evidence type="ECO:0000313" key="2">
    <source>
        <dbReference type="Proteomes" id="UP001057402"/>
    </source>
</evidence>
<accession>A0ACB9NVI5</accession>
<proteinExistence type="predicted"/>
<dbReference type="Proteomes" id="UP001057402">
    <property type="component" value="Chromosome 7"/>
</dbReference>
<sequence length="966" mass="107144">MDGYHHYARPPPPPPPAADPYRQYQYQHLPPPPPPPPRPPHSQATASWYPNQFQYHPPPPPPHQQQQQWPPYPPPHPQFPPPPPPHQYSAPYPPQEWSKPNWYHQQTGNVQARSNAEEWAARAKVWADAKAATNASESPHAHLQQAAIGENNQFHSQYQPAENSGYPVGHQQPQTGSNYQQPPRPPTPQHSQSFQLQEGATVSFRPSTHLDGHAPFSAKDGNTKGAAVTHTRVPQPTNPLVHQQEVPSSYSSISGNEGSIDNHEKSSDFPLSVRQSMHHPQPSVHASTGPASSELPFSYGDQLAEPTKDLADQTLQVAPGFPHQNNFTRPGYAYHVDSSGTTSATPWTSTFVLEGDPSSSIPLPITGHDAQSFGRLSGLNYMTTIRPPGAQFGLGVGAAEPPVSSFSIDAYGVSSFAERPKKAPVPNWLREEIIKTKAALPSMPPGHAKDQREIEDGEDEDDQSFKGDQPDVKSIDSSKLTEDEADDEDYVEAAKTAAINQEIKRVLTEVLLKVTDEIFDEIAKKVLDEDDLETDGEANLVASYQPALKSSYVVPTPNLSGKVSDVEVKKPDTENSSKSSGDSPPNILGLANYSSDNDSDRDGDELQSSTVHGLALSSVPQNSVYQERNAFVRPTKNGRLQPEDTEHFWSKKNSKSDLMAGFADSSKNNTLEETGLNSEQAVEQQLFSSGGRGRVKHSGEVPGCKSVTESGSVPKGRDLNNLNLENEDNHTNSGVRDSLGRQNTRTSGRTEGDDDNQYLSSQQIDKDPENIKVGVSEKEQSKNDGRAMQRGKKVRYDLKETKKEHLNSEERQKVYLAQERKSSGNSGSRENINDGPRSQKSNAREDDRRSTRRQKDTDRDRSAPEQKNDSERYKRRHSSPESSLVRNTKDNANRARISSDEASDDSRRKSHSRKRTLSPSPVRSRRRQVLRSPHSKRYERRHSPYSSVEANRGKRSRSKSPGRRPR</sequence>
<comment type="caution">
    <text evidence="1">The sequence shown here is derived from an EMBL/GenBank/DDBJ whole genome shotgun (WGS) entry which is preliminary data.</text>
</comment>
<organism evidence="1 2">
    <name type="scientific">Melastoma candidum</name>
    <dbReference type="NCBI Taxonomy" id="119954"/>
    <lineage>
        <taxon>Eukaryota</taxon>
        <taxon>Viridiplantae</taxon>
        <taxon>Streptophyta</taxon>
        <taxon>Embryophyta</taxon>
        <taxon>Tracheophyta</taxon>
        <taxon>Spermatophyta</taxon>
        <taxon>Magnoliopsida</taxon>
        <taxon>eudicotyledons</taxon>
        <taxon>Gunneridae</taxon>
        <taxon>Pentapetalae</taxon>
        <taxon>rosids</taxon>
        <taxon>malvids</taxon>
        <taxon>Myrtales</taxon>
        <taxon>Melastomataceae</taxon>
        <taxon>Melastomatoideae</taxon>
        <taxon>Melastomateae</taxon>
        <taxon>Melastoma</taxon>
    </lineage>
</organism>
<keyword evidence="2" id="KW-1185">Reference proteome</keyword>
<gene>
    <name evidence="1" type="ORF">MLD38_025504</name>
</gene>
<dbReference type="EMBL" id="CM042886">
    <property type="protein sequence ID" value="KAI4340694.1"/>
    <property type="molecule type" value="Genomic_DNA"/>
</dbReference>
<evidence type="ECO:0000313" key="1">
    <source>
        <dbReference type="EMBL" id="KAI4340694.1"/>
    </source>
</evidence>
<name>A0ACB9NVI5_9MYRT</name>
<reference evidence="2" key="1">
    <citation type="journal article" date="2023" name="Front. Plant Sci.">
        <title>Chromosomal-level genome assembly of Melastoma candidum provides insights into trichome evolution.</title>
        <authorList>
            <person name="Zhong Y."/>
            <person name="Wu W."/>
            <person name="Sun C."/>
            <person name="Zou P."/>
            <person name="Liu Y."/>
            <person name="Dai S."/>
            <person name="Zhou R."/>
        </authorList>
    </citation>
    <scope>NUCLEOTIDE SEQUENCE [LARGE SCALE GENOMIC DNA]</scope>
</reference>